<reference evidence="1 2" key="1">
    <citation type="submission" date="2020-08" db="EMBL/GenBank/DDBJ databases">
        <title>Genomic Encyclopedia of Type Strains, Phase IV (KMG-IV): sequencing the most valuable type-strain genomes for metagenomic binning, comparative biology and taxonomic classification.</title>
        <authorList>
            <person name="Goeker M."/>
        </authorList>
    </citation>
    <scope>NUCLEOTIDE SEQUENCE [LARGE SCALE GENOMIC DNA]</scope>
    <source>
        <strain evidence="1 2">DSM 15581</strain>
    </source>
</reference>
<evidence type="ECO:0000313" key="2">
    <source>
        <dbReference type="Proteomes" id="UP000528945"/>
    </source>
</evidence>
<gene>
    <name evidence="1" type="ORF">GGR47_000145</name>
</gene>
<protein>
    <submittedName>
        <fullName evidence="1">Uncharacterized protein</fullName>
    </submittedName>
</protein>
<dbReference type="Proteomes" id="UP000528945">
    <property type="component" value="Unassembled WGS sequence"/>
</dbReference>
<organism evidence="1 2">
    <name type="scientific">Sphingomonas aquatilis</name>
    <dbReference type="NCBI Taxonomy" id="93063"/>
    <lineage>
        <taxon>Bacteria</taxon>
        <taxon>Pseudomonadati</taxon>
        <taxon>Pseudomonadota</taxon>
        <taxon>Alphaproteobacteria</taxon>
        <taxon>Sphingomonadales</taxon>
        <taxon>Sphingomonadaceae</taxon>
        <taxon>Sphingomonas</taxon>
    </lineage>
</organism>
<dbReference type="AlphaFoldDB" id="A0AAW3TR53"/>
<comment type="caution">
    <text evidence="1">The sequence shown here is derived from an EMBL/GenBank/DDBJ whole genome shotgun (WGS) entry which is preliminary data.</text>
</comment>
<dbReference type="EMBL" id="JACIDB010000001">
    <property type="protein sequence ID" value="MBB3873929.1"/>
    <property type="molecule type" value="Genomic_DNA"/>
</dbReference>
<dbReference type="Pfam" id="PF26318">
    <property type="entry name" value="SocB"/>
    <property type="match status" value="1"/>
</dbReference>
<dbReference type="RefSeq" id="WP_147035812.1">
    <property type="nucleotide sequence ID" value="NZ_JACIDB010000001.1"/>
</dbReference>
<keyword evidence="2" id="KW-1185">Reference proteome</keyword>
<name>A0AAW3TR53_9SPHN</name>
<accession>A0AAW3TR53</accession>
<dbReference type="InterPro" id="IPR059063">
    <property type="entry name" value="SocB"/>
</dbReference>
<sequence>MKSIRLPETDIANLAFRSYDFKVDFLANWLRPKQIKGSYEPLRHSVAEAANVELPLIPDLERTTLEQLEKLVIRACKGNVDRIKMNLAPVRAIRRFVDEQQVEADFLESLPITLHPGMRYEFWAPMIVRYRGVARIVFLDLRRTGGLSPTGCHVAFSIMHERFRALNPDFGAVRFEAWKFANNDARTIRPVVEWAEPIQYDRIVSDVAETYGILHALRAGDPGRATGTDPGPLFR</sequence>
<evidence type="ECO:0000313" key="1">
    <source>
        <dbReference type="EMBL" id="MBB3873929.1"/>
    </source>
</evidence>
<proteinExistence type="predicted"/>